<protein>
    <submittedName>
        <fullName evidence="1">Uncharacterized protein</fullName>
    </submittedName>
</protein>
<organism evidence="1 2">
    <name type="scientific">Bordetella ansorpii</name>
    <dbReference type="NCBI Taxonomy" id="288768"/>
    <lineage>
        <taxon>Bacteria</taxon>
        <taxon>Pseudomonadati</taxon>
        <taxon>Pseudomonadota</taxon>
        <taxon>Betaproteobacteria</taxon>
        <taxon>Burkholderiales</taxon>
        <taxon>Alcaligenaceae</taxon>
        <taxon>Bordetella</taxon>
    </lineage>
</organism>
<sequence>MSEKGRDQVVQRRLDAWGEWLHAPGRTGAAHPLARLMDGVAPGDDDCRPAPSARIPINEIECGLTDRAVRALPTELKAAVTVWHAGTARTMEHAARELGVVKTTLWRRLAQADLRIAEWLREYRARNTPL</sequence>
<dbReference type="AlphaFoldDB" id="A0A157RM74"/>
<evidence type="ECO:0000313" key="1">
    <source>
        <dbReference type="EMBL" id="SAI58966.1"/>
    </source>
</evidence>
<dbReference type="EMBL" id="FKBS01000029">
    <property type="protein sequence ID" value="SAI58966.1"/>
    <property type="molecule type" value="Genomic_DNA"/>
</dbReference>
<evidence type="ECO:0000313" key="2">
    <source>
        <dbReference type="Proteomes" id="UP000077037"/>
    </source>
</evidence>
<gene>
    <name evidence="1" type="ORF">SAMEA1982600_05191</name>
</gene>
<reference evidence="1 2" key="1">
    <citation type="submission" date="2016-03" db="EMBL/GenBank/DDBJ databases">
        <authorList>
            <consortium name="Pathogen Informatics"/>
        </authorList>
    </citation>
    <scope>NUCLEOTIDE SEQUENCE [LARGE SCALE GENOMIC DNA]</scope>
    <source>
        <strain evidence="1 2">NCTC13364</strain>
    </source>
</reference>
<dbReference type="OrthoDB" id="8689436at2"/>
<dbReference type="Proteomes" id="UP000077037">
    <property type="component" value="Unassembled WGS sequence"/>
</dbReference>
<dbReference type="RefSeq" id="WP_066420904.1">
    <property type="nucleotide sequence ID" value="NZ_FKBS01000029.1"/>
</dbReference>
<accession>A0A157RM74</accession>
<proteinExistence type="predicted"/>
<name>A0A157RM74_9BORD</name>